<evidence type="ECO:0000256" key="10">
    <source>
        <dbReference type="ARBA" id="ARBA00023273"/>
    </source>
</evidence>
<comment type="subcellular location">
    <subcellularLocation>
        <location evidence="2">Cytoplasm</location>
        <location evidence="2">Cytoskeleton</location>
        <location evidence="2">Cilium basal body</location>
    </subcellularLocation>
    <subcellularLocation>
        <location evidence="1">Cytoplasm</location>
        <location evidence="1">Cytoskeleton</location>
        <location evidence="1">Microtubule organizing center</location>
        <location evidence="1">Centrosome</location>
        <location evidence="1">Centriole</location>
    </subcellularLocation>
    <subcellularLocation>
        <location evidence="3">Cytoplasm</location>
        <location evidence="3">Cytoskeleton</location>
        <location evidence="3">Spindle</location>
    </subcellularLocation>
</comment>
<evidence type="ECO:0000256" key="5">
    <source>
        <dbReference type="ARBA" id="ARBA00022015"/>
    </source>
</evidence>
<keyword evidence="12" id="KW-1185">Reference proteome</keyword>
<evidence type="ECO:0000256" key="9">
    <source>
        <dbReference type="ARBA" id="ARBA00023212"/>
    </source>
</evidence>
<dbReference type="GO" id="GO:0036064">
    <property type="term" value="C:ciliary basal body"/>
    <property type="evidence" value="ECO:0007669"/>
    <property type="project" value="TreeGrafter"/>
</dbReference>
<evidence type="ECO:0000256" key="8">
    <source>
        <dbReference type="ARBA" id="ARBA00023069"/>
    </source>
</evidence>
<reference evidence="11" key="3">
    <citation type="submission" date="2023-05" db="EMBL/GenBank/DDBJ databases">
        <authorList>
            <person name="Smith C.H."/>
        </authorList>
    </citation>
    <scope>NUCLEOTIDE SEQUENCE</scope>
    <source>
        <strain evidence="11">CHS0354</strain>
        <tissue evidence="11">Mantle</tissue>
    </source>
</reference>
<comment type="similarity">
    <text evidence="4">Belongs to the CEP19 family.</text>
</comment>
<dbReference type="GO" id="GO:0097712">
    <property type="term" value="P:vesicle targeting, trans-Golgi to periciliary membrane compartment"/>
    <property type="evidence" value="ECO:0007669"/>
    <property type="project" value="TreeGrafter"/>
</dbReference>
<evidence type="ECO:0000256" key="2">
    <source>
        <dbReference type="ARBA" id="ARBA00004120"/>
    </source>
</evidence>
<evidence type="ECO:0000256" key="6">
    <source>
        <dbReference type="ARBA" id="ARBA00022490"/>
    </source>
</evidence>
<evidence type="ECO:0000313" key="12">
    <source>
        <dbReference type="Proteomes" id="UP001195483"/>
    </source>
</evidence>
<dbReference type="GO" id="GO:0034454">
    <property type="term" value="P:microtubule anchoring at centrosome"/>
    <property type="evidence" value="ECO:0007669"/>
    <property type="project" value="TreeGrafter"/>
</dbReference>
<keyword evidence="8" id="KW-0969">Cilium</keyword>
<reference evidence="11" key="2">
    <citation type="journal article" date="2021" name="Genome Biol. Evol.">
        <title>Developing a high-quality reference genome for a parasitic bivalve with doubly uniparental inheritance (Bivalvia: Unionida).</title>
        <authorList>
            <person name="Smith C.H."/>
        </authorList>
    </citation>
    <scope>NUCLEOTIDE SEQUENCE</scope>
    <source>
        <strain evidence="11">CHS0354</strain>
        <tissue evidence="11">Mantle</tissue>
    </source>
</reference>
<protein>
    <recommendedName>
        <fullName evidence="5">Centrosomal protein of 19 kDa</fullName>
    </recommendedName>
</protein>
<evidence type="ECO:0000256" key="1">
    <source>
        <dbReference type="ARBA" id="ARBA00004114"/>
    </source>
</evidence>
<proteinExistence type="inferred from homology"/>
<sequence>MGDEEYEVKKCGVRFNPPAIVITYLVKSTSKLHRRTMPLRNFTANSKVDKAAEELRTNPRHLKYLSRITKAQLERLITIIRDKLDGMSLADSLARNDRMDQIDPEEDLNKVDEETLKRKKAVMDIEFEKHRIKPGDPSFQYDISVDFEQNGEIEAAGWDSDSSEGEF</sequence>
<keyword evidence="10" id="KW-0966">Cell projection</keyword>
<keyword evidence="7" id="KW-0970">Cilium biogenesis/degradation</keyword>
<evidence type="ECO:0000256" key="4">
    <source>
        <dbReference type="ARBA" id="ARBA00009371"/>
    </source>
</evidence>
<evidence type="ECO:0000313" key="11">
    <source>
        <dbReference type="EMBL" id="KAK3588451.1"/>
    </source>
</evidence>
<organism evidence="11 12">
    <name type="scientific">Potamilus streckersoni</name>
    <dbReference type="NCBI Taxonomy" id="2493646"/>
    <lineage>
        <taxon>Eukaryota</taxon>
        <taxon>Metazoa</taxon>
        <taxon>Spiralia</taxon>
        <taxon>Lophotrochozoa</taxon>
        <taxon>Mollusca</taxon>
        <taxon>Bivalvia</taxon>
        <taxon>Autobranchia</taxon>
        <taxon>Heteroconchia</taxon>
        <taxon>Palaeoheterodonta</taxon>
        <taxon>Unionida</taxon>
        <taxon>Unionoidea</taxon>
        <taxon>Unionidae</taxon>
        <taxon>Ambleminae</taxon>
        <taxon>Lampsilini</taxon>
        <taxon>Potamilus</taxon>
    </lineage>
</organism>
<dbReference type="AlphaFoldDB" id="A0AAE0VSJ7"/>
<dbReference type="Pfam" id="PF14933">
    <property type="entry name" value="CEP19"/>
    <property type="match status" value="1"/>
</dbReference>
<dbReference type="PANTHER" id="PTHR31539">
    <property type="entry name" value="CENTROSOMAL PROTEIN OF 19K CEP19"/>
    <property type="match status" value="1"/>
</dbReference>
<dbReference type="GO" id="GO:0005814">
    <property type="term" value="C:centriole"/>
    <property type="evidence" value="ECO:0007669"/>
    <property type="project" value="UniProtKB-SubCell"/>
</dbReference>
<reference evidence="11" key="1">
    <citation type="journal article" date="2021" name="Genome Biol. Evol.">
        <title>A High-Quality Reference Genome for a Parasitic Bivalve with Doubly Uniparental Inheritance (Bivalvia: Unionida).</title>
        <authorList>
            <person name="Smith C.H."/>
        </authorList>
    </citation>
    <scope>NUCLEOTIDE SEQUENCE</scope>
    <source>
        <strain evidence="11">CHS0354</strain>
    </source>
</reference>
<keyword evidence="6" id="KW-0963">Cytoplasm</keyword>
<dbReference type="PANTHER" id="PTHR31539:SF1">
    <property type="entry name" value="CENTROSOMAL PROTEIN OF 19 KDA"/>
    <property type="match status" value="1"/>
</dbReference>
<dbReference type="Proteomes" id="UP001195483">
    <property type="component" value="Unassembled WGS sequence"/>
</dbReference>
<dbReference type="EMBL" id="JAEAOA010001497">
    <property type="protein sequence ID" value="KAK3588451.1"/>
    <property type="molecule type" value="Genomic_DNA"/>
</dbReference>
<dbReference type="GO" id="GO:0000922">
    <property type="term" value="C:spindle pole"/>
    <property type="evidence" value="ECO:0007669"/>
    <property type="project" value="TreeGrafter"/>
</dbReference>
<evidence type="ECO:0000256" key="3">
    <source>
        <dbReference type="ARBA" id="ARBA00004186"/>
    </source>
</evidence>
<dbReference type="GO" id="GO:0005813">
    <property type="term" value="C:centrosome"/>
    <property type="evidence" value="ECO:0007669"/>
    <property type="project" value="TreeGrafter"/>
</dbReference>
<accession>A0AAE0VSJ7</accession>
<evidence type="ECO:0000256" key="7">
    <source>
        <dbReference type="ARBA" id="ARBA00022794"/>
    </source>
</evidence>
<name>A0AAE0VSJ7_9BIVA</name>
<gene>
    <name evidence="11" type="ORF">CHS0354_025107</name>
</gene>
<dbReference type="InterPro" id="IPR029412">
    <property type="entry name" value="CEP19"/>
</dbReference>
<comment type="caution">
    <text evidence="11">The sequence shown here is derived from an EMBL/GenBank/DDBJ whole genome shotgun (WGS) entry which is preliminary data.</text>
</comment>
<keyword evidence="9" id="KW-0206">Cytoskeleton</keyword>